<dbReference type="RefSeq" id="WP_011606595.1">
    <property type="nucleotide sequence ID" value="NC_008278.1"/>
</dbReference>
<organism evidence="1 2">
    <name type="scientific">Frankia alni (strain DSM 45986 / CECT 9034 / ACN14a)</name>
    <dbReference type="NCBI Taxonomy" id="326424"/>
    <lineage>
        <taxon>Bacteria</taxon>
        <taxon>Bacillati</taxon>
        <taxon>Actinomycetota</taxon>
        <taxon>Actinomycetes</taxon>
        <taxon>Frankiales</taxon>
        <taxon>Frankiaceae</taxon>
        <taxon>Frankia</taxon>
    </lineage>
</organism>
<proteinExistence type="predicted"/>
<protein>
    <submittedName>
        <fullName evidence="1">Uncharacterized protein</fullName>
    </submittedName>
</protein>
<dbReference type="AlphaFoldDB" id="Q0REG6"/>
<dbReference type="STRING" id="326424.FRAAL5511"/>
<keyword evidence="2" id="KW-1185">Reference proteome</keyword>
<reference evidence="1 2" key="1">
    <citation type="journal article" date="2007" name="Genome Res.">
        <title>Genome characteristics of facultatively symbiotic Frankia sp. strains reflect host range and host plant biogeography.</title>
        <authorList>
            <person name="Normand P."/>
            <person name="Lapierre P."/>
            <person name="Tisa L.S."/>
            <person name="Gogarten J.P."/>
            <person name="Alloisio N."/>
            <person name="Bagnarol E."/>
            <person name="Bassi C.A."/>
            <person name="Berry A.M."/>
            <person name="Bickhart D.M."/>
            <person name="Choisne N."/>
            <person name="Couloux A."/>
            <person name="Cournoyer B."/>
            <person name="Cruveiller S."/>
            <person name="Daubin V."/>
            <person name="Demange N."/>
            <person name="Francino M.P."/>
            <person name="Goltsman E."/>
            <person name="Huang Y."/>
            <person name="Kopp O.R."/>
            <person name="Labarre L."/>
            <person name="Lapidus A."/>
            <person name="Lavire C."/>
            <person name="Marechal J."/>
            <person name="Martinez M."/>
            <person name="Mastronunzio J.E."/>
            <person name="Mullin B.C."/>
            <person name="Niemann J."/>
            <person name="Pujic P."/>
            <person name="Rawnsley T."/>
            <person name="Rouy Z."/>
            <person name="Schenowitz C."/>
            <person name="Sellstedt A."/>
            <person name="Tavares F."/>
            <person name="Tomkins J.P."/>
            <person name="Vallenet D."/>
            <person name="Valverde C."/>
            <person name="Wall L.G."/>
            <person name="Wang Y."/>
            <person name="Medigue C."/>
            <person name="Benson D.R."/>
        </authorList>
    </citation>
    <scope>NUCLEOTIDE SEQUENCE [LARGE SCALE GENOMIC DNA]</scope>
    <source>
        <strain evidence="2">DSM 45986 / CECT 9034 / ACN14a</strain>
    </source>
</reference>
<dbReference type="Proteomes" id="UP000000657">
    <property type="component" value="Chromosome"/>
</dbReference>
<accession>Q0REG6</accession>
<evidence type="ECO:0000313" key="1">
    <source>
        <dbReference type="EMBL" id="CAJ64144.1"/>
    </source>
</evidence>
<gene>
    <name evidence="1" type="ordered locus">FRAAL5511</name>
</gene>
<evidence type="ECO:0000313" key="2">
    <source>
        <dbReference type="Proteomes" id="UP000000657"/>
    </source>
</evidence>
<sequence>MVRSYQRDEVAPSQRNAIDQVQRKLPVLNSIIFDTVRYGGTTATAPIVLADPQSRQQRDIPGQWQALAAEFTARLEALHDE</sequence>
<name>Q0REG6_FRAAA</name>
<dbReference type="EMBL" id="CT573213">
    <property type="protein sequence ID" value="CAJ64144.1"/>
    <property type="molecule type" value="Genomic_DNA"/>
</dbReference>
<dbReference type="HOGENOM" id="CLU_2568854_0_0_11"/>
<dbReference type="KEGG" id="fal:FRAAL5511"/>